<dbReference type="PANTHER" id="PTHR13542">
    <property type="entry name" value="LSM12 HOMOLOG"/>
    <property type="match status" value="1"/>
</dbReference>
<evidence type="ECO:0000313" key="5">
    <source>
        <dbReference type="Proteomes" id="UP000078560"/>
    </source>
</evidence>
<dbReference type="Pfam" id="PF21166">
    <property type="entry name" value="LSM12_LSM"/>
    <property type="match status" value="1"/>
</dbReference>
<dbReference type="PROSITE" id="PS52001">
    <property type="entry name" value="AD"/>
    <property type="match status" value="1"/>
</dbReference>
<dbReference type="Proteomes" id="UP000078560">
    <property type="component" value="Unassembled WGS sequence"/>
</dbReference>
<dbReference type="AlphaFoldDB" id="A0A1A8WSG4"/>
<dbReference type="InterPro" id="IPR048478">
    <property type="entry name" value="LSM12_LSM"/>
</dbReference>
<evidence type="ECO:0000313" key="2">
    <source>
        <dbReference type="EMBL" id="SBS95079.1"/>
    </source>
</evidence>
<dbReference type="InterPro" id="IPR019181">
    <property type="entry name" value="LSM12_ABD"/>
</dbReference>
<proteinExistence type="predicted"/>
<evidence type="ECO:0000259" key="1">
    <source>
        <dbReference type="PROSITE" id="PS52001"/>
    </source>
</evidence>
<dbReference type="SMART" id="SM00995">
    <property type="entry name" value="AD"/>
    <property type="match status" value="1"/>
</dbReference>
<dbReference type="InterPro" id="IPR039683">
    <property type="entry name" value="Lsm12-like"/>
</dbReference>
<feature type="domain" description="AD" evidence="1">
    <location>
        <begin position="78"/>
        <end position="173"/>
    </location>
</feature>
<dbReference type="VEuPathDB" id="PlasmoDB:PocGH01_11045000"/>
<dbReference type="EMBL" id="FLQU01001987">
    <property type="protein sequence ID" value="SBS95253.1"/>
    <property type="molecule type" value="Genomic_DNA"/>
</dbReference>
<accession>A0A1A8WSG4</accession>
<sequence>MVKNSFDPSLYFGHIIVTKTCDGHTFEGELYCYDVCSNFIILKEDNKNGTANFYILRTNIIVDIETKRKIKNSYDPLPVIDKSVVEKIERKAIANFEKNRSRIGIGVTQEAQELFDFIWKTHPDCTWNNQDILVLNGEVMIKPPYGPDNCIANNENLKERFATVISKFRQKKKSMSIKGKSNSELFADNRN</sequence>
<name>A0A1A8WSG4_PLAOA</name>
<protein>
    <submittedName>
        <fullName evidence="3">Lsm12, putative</fullName>
    </submittedName>
</protein>
<organism evidence="3 5">
    <name type="scientific">Plasmodium ovale curtisi</name>
    <dbReference type="NCBI Taxonomy" id="864141"/>
    <lineage>
        <taxon>Eukaryota</taxon>
        <taxon>Sar</taxon>
        <taxon>Alveolata</taxon>
        <taxon>Apicomplexa</taxon>
        <taxon>Aconoidasida</taxon>
        <taxon>Haemosporida</taxon>
        <taxon>Plasmodiidae</taxon>
        <taxon>Plasmodium</taxon>
        <taxon>Plasmodium (Plasmodium)</taxon>
    </lineage>
</organism>
<reference evidence="3" key="1">
    <citation type="submission" date="2016-05" db="EMBL/GenBank/DDBJ databases">
        <authorList>
            <person name="Lavstsen T."/>
            <person name="Jespersen J.S."/>
        </authorList>
    </citation>
    <scope>NUCLEOTIDE SEQUENCE [LARGE SCALE GENOMIC DNA]</scope>
</reference>
<gene>
    <name evidence="2" type="ORF">POVCU1_029100</name>
    <name evidence="3" type="ORF">POVCU2_0094460</name>
</gene>
<reference evidence="4 5" key="2">
    <citation type="submission" date="2016-05" db="EMBL/GenBank/DDBJ databases">
        <authorList>
            <person name="Naeem Raeece"/>
        </authorList>
    </citation>
    <scope>NUCLEOTIDE SEQUENCE [LARGE SCALE GENOMIC DNA]</scope>
</reference>
<dbReference type="InterPro" id="IPR047574">
    <property type="entry name" value="AD"/>
</dbReference>
<dbReference type="Pfam" id="PF09793">
    <property type="entry name" value="AD"/>
    <property type="match status" value="1"/>
</dbReference>
<evidence type="ECO:0000313" key="4">
    <source>
        <dbReference type="Proteomes" id="UP000078546"/>
    </source>
</evidence>
<dbReference type="Proteomes" id="UP000078546">
    <property type="component" value="Unassembled WGS sequence"/>
</dbReference>
<evidence type="ECO:0000313" key="3">
    <source>
        <dbReference type="EMBL" id="SBS95253.1"/>
    </source>
</evidence>
<dbReference type="EMBL" id="FLQV01000537">
    <property type="protein sequence ID" value="SBS95079.1"/>
    <property type="molecule type" value="Genomic_DNA"/>
</dbReference>